<dbReference type="GO" id="GO:0016747">
    <property type="term" value="F:acyltransferase activity, transferring groups other than amino-acyl groups"/>
    <property type="evidence" value="ECO:0007669"/>
    <property type="project" value="InterPro"/>
</dbReference>
<dbReference type="Gene3D" id="3.40.630.30">
    <property type="match status" value="1"/>
</dbReference>
<dbReference type="AlphaFoldDB" id="A0A9D2N6M7"/>
<dbReference type="PROSITE" id="PS51186">
    <property type="entry name" value="GNAT"/>
    <property type="match status" value="1"/>
</dbReference>
<dbReference type="EMBL" id="DWWV01000071">
    <property type="protein sequence ID" value="HJC10353.1"/>
    <property type="molecule type" value="Genomic_DNA"/>
</dbReference>
<accession>A0A9D2N6M7</accession>
<sequence length="82" mass="9572">MRGFIQLSGPEIQKLYVDTFFQNQGIGASLINFAVEEKQCNFLWALEKNSGALRFYEKHGFHRTEEQILEEGTSEYLVKLKR</sequence>
<evidence type="ECO:0000259" key="1">
    <source>
        <dbReference type="PROSITE" id="PS51186"/>
    </source>
</evidence>
<gene>
    <name evidence="2" type="ORF">H9935_06000</name>
</gene>
<dbReference type="InterPro" id="IPR016181">
    <property type="entry name" value="Acyl_CoA_acyltransferase"/>
</dbReference>
<evidence type="ECO:0000313" key="2">
    <source>
        <dbReference type="EMBL" id="HJC10353.1"/>
    </source>
</evidence>
<comment type="caution">
    <text evidence="2">The sequence shown here is derived from an EMBL/GenBank/DDBJ whole genome shotgun (WGS) entry which is preliminary data.</text>
</comment>
<name>A0A9D2N6M7_9FIRM</name>
<reference evidence="2" key="1">
    <citation type="journal article" date="2021" name="PeerJ">
        <title>Extensive microbial diversity within the chicken gut microbiome revealed by metagenomics and culture.</title>
        <authorList>
            <person name="Gilroy R."/>
            <person name="Ravi A."/>
            <person name="Getino M."/>
            <person name="Pursley I."/>
            <person name="Horton D.L."/>
            <person name="Alikhan N.F."/>
            <person name="Baker D."/>
            <person name="Gharbi K."/>
            <person name="Hall N."/>
            <person name="Watson M."/>
            <person name="Adriaenssens E.M."/>
            <person name="Foster-Nyarko E."/>
            <person name="Jarju S."/>
            <person name="Secka A."/>
            <person name="Antonio M."/>
            <person name="Oren A."/>
            <person name="Chaudhuri R.R."/>
            <person name="La Ragione R."/>
            <person name="Hildebrand F."/>
            <person name="Pallen M.J."/>
        </authorList>
    </citation>
    <scope>NUCLEOTIDE SEQUENCE</scope>
    <source>
        <strain evidence="2">ChiSxjej6B18-287</strain>
    </source>
</reference>
<protein>
    <submittedName>
        <fullName evidence="2">GNAT family N-acetyltransferase</fullName>
    </submittedName>
</protein>
<feature type="domain" description="N-acetyltransferase" evidence="1">
    <location>
        <begin position="1"/>
        <end position="82"/>
    </location>
</feature>
<reference evidence="2" key="2">
    <citation type="submission" date="2021-04" db="EMBL/GenBank/DDBJ databases">
        <authorList>
            <person name="Gilroy R."/>
        </authorList>
    </citation>
    <scope>NUCLEOTIDE SEQUENCE</scope>
    <source>
        <strain evidence="2">ChiSxjej6B18-287</strain>
    </source>
</reference>
<evidence type="ECO:0000313" key="3">
    <source>
        <dbReference type="Proteomes" id="UP000823893"/>
    </source>
</evidence>
<dbReference type="CDD" id="cd04301">
    <property type="entry name" value="NAT_SF"/>
    <property type="match status" value="1"/>
</dbReference>
<proteinExistence type="predicted"/>
<organism evidence="2 3">
    <name type="scientific">Candidatus Blautia merdigallinarum</name>
    <dbReference type="NCBI Taxonomy" id="2838495"/>
    <lineage>
        <taxon>Bacteria</taxon>
        <taxon>Bacillati</taxon>
        <taxon>Bacillota</taxon>
        <taxon>Clostridia</taxon>
        <taxon>Lachnospirales</taxon>
        <taxon>Lachnospiraceae</taxon>
        <taxon>Blautia</taxon>
    </lineage>
</organism>
<dbReference type="Proteomes" id="UP000823893">
    <property type="component" value="Unassembled WGS sequence"/>
</dbReference>
<dbReference type="Pfam" id="PF13508">
    <property type="entry name" value="Acetyltransf_7"/>
    <property type="match status" value="1"/>
</dbReference>
<dbReference type="SUPFAM" id="SSF55729">
    <property type="entry name" value="Acyl-CoA N-acyltransferases (Nat)"/>
    <property type="match status" value="1"/>
</dbReference>
<dbReference type="InterPro" id="IPR000182">
    <property type="entry name" value="GNAT_dom"/>
</dbReference>